<name>A0A226DJ95_FOLCA</name>
<dbReference type="Pfam" id="PF00651">
    <property type="entry name" value="BTB"/>
    <property type="match status" value="1"/>
</dbReference>
<feature type="compositionally biased region" description="Basic and acidic residues" evidence="1">
    <location>
        <begin position="230"/>
        <end position="244"/>
    </location>
</feature>
<organism evidence="3 4">
    <name type="scientific">Folsomia candida</name>
    <name type="common">Springtail</name>
    <dbReference type="NCBI Taxonomy" id="158441"/>
    <lineage>
        <taxon>Eukaryota</taxon>
        <taxon>Metazoa</taxon>
        <taxon>Ecdysozoa</taxon>
        <taxon>Arthropoda</taxon>
        <taxon>Hexapoda</taxon>
        <taxon>Collembola</taxon>
        <taxon>Entomobryomorpha</taxon>
        <taxon>Isotomoidea</taxon>
        <taxon>Isotomidae</taxon>
        <taxon>Proisotominae</taxon>
        <taxon>Folsomia</taxon>
    </lineage>
</organism>
<feature type="domain" description="BTB" evidence="2">
    <location>
        <begin position="46"/>
        <end position="123"/>
    </location>
</feature>
<sequence length="244" mass="27602">MASSSGVKITKDITNFKPKVPFSPKKRVTTTDRAELYELSKQGEGTDFMFLIGNYWDTTDSYVHVDSEIVSQGSKRLAKIVRTERKSNGENAWYAILSQSNLDLDQFKRMIEFIYTGNVTTFRKSIPSRKEISDLLKIGEQFKAVKLIEFCFDKMIAIKEGKIGKVETSLAKLSLRDNQLDEDDSKPGPGSHSDAAKKSDLVKKKLFDQVKKDFAETQEENTEIPNFPIEGKENADEGVEKPDK</sequence>
<dbReference type="AlphaFoldDB" id="A0A226DJ95"/>
<dbReference type="Gene3D" id="3.30.710.10">
    <property type="entry name" value="Potassium Channel Kv1.1, Chain A"/>
    <property type="match status" value="1"/>
</dbReference>
<dbReference type="EMBL" id="LNIX01000019">
    <property type="protein sequence ID" value="OXA44651.1"/>
    <property type="molecule type" value="Genomic_DNA"/>
</dbReference>
<accession>A0A226DJ95</accession>
<feature type="region of interest" description="Disordered" evidence="1">
    <location>
        <begin position="215"/>
        <end position="244"/>
    </location>
</feature>
<evidence type="ECO:0000256" key="1">
    <source>
        <dbReference type="SAM" id="MobiDB-lite"/>
    </source>
</evidence>
<evidence type="ECO:0000313" key="4">
    <source>
        <dbReference type="Proteomes" id="UP000198287"/>
    </source>
</evidence>
<keyword evidence="4" id="KW-1185">Reference proteome</keyword>
<feature type="region of interest" description="Disordered" evidence="1">
    <location>
        <begin position="179"/>
        <end position="200"/>
    </location>
</feature>
<comment type="caution">
    <text evidence="3">The sequence shown here is derived from an EMBL/GenBank/DDBJ whole genome shotgun (WGS) entry which is preliminary data.</text>
</comment>
<dbReference type="SUPFAM" id="SSF54695">
    <property type="entry name" value="POZ domain"/>
    <property type="match status" value="1"/>
</dbReference>
<evidence type="ECO:0000313" key="3">
    <source>
        <dbReference type="EMBL" id="OXA44651.1"/>
    </source>
</evidence>
<dbReference type="InterPro" id="IPR011333">
    <property type="entry name" value="SKP1/BTB/POZ_sf"/>
</dbReference>
<dbReference type="InterPro" id="IPR000210">
    <property type="entry name" value="BTB/POZ_dom"/>
</dbReference>
<evidence type="ECO:0000259" key="2">
    <source>
        <dbReference type="PROSITE" id="PS50097"/>
    </source>
</evidence>
<gene>
    <name evidence="3" type="ORF">Fcan01_20574</name>
</gene>
<protein>
    <recommendedName>
        <fullName evidence="2">BTB domain-containing protein</fullName>
    </recommendedName>
</protein>
<reference evidence="3 4" key="1">
    <citation type="submission" date="2015-12" db="EMBL/GenBank/DDBJ databases">
        <title>The genome of Folsomia candida.</title>
        <authorList>
            <person name="Faddeeva A."/>
            <person name="Derks M.F."/>
            <person name="Anvar Y."/>
            <person name="Smit S."/>
            <person name="Van Straalen N."/>
            <person name="Roelofs D."/>
        </authorList>
    </citation>
    <scope>NUCLEOTIDE SEQUENCE [LARGE SCALE GENOMIC DNA]</scope>
    <source>
        <strain evidence="3 4">VU population</strain>
        <tissue evidence="3">Whole body</tissue>
    </source>
</reference>
<proteinExistence type="predicted"/>
<dbReference type="Proteomes" id="UP000198287">
    <property type="component" value="Unassembled WGS sequence"/>
</dbReference>
<dbReference type="PROSITE" id="PS50097">
    <property type="entry name" value="BTB"/>
    <property type="match status" value="1"/>
</dbReference>